<organism evidence="8 9">
    <name type="scientific">Aromatoleum diolicum</name>
    <dbReference type="NCBI Taxonomy" id="75796"/>
    <lineage>
        <taxon>Bacteria</taxon>
        <taxon>Pseudomonadati</taxon>
        <taxon>Pseudomonadota</taxon>
        <taxon>Betaproteobacteria</taxon>
        <taxon>Rhodocyclales</taxon>
        <taxon>Rhodocyclaceae</taxon>
        <taxon>Aromatoleum</taxon>
    </lineage>
</organism>
<evidence type="ECO:0000259" key="7">
    <source>
        <dbReference type="PROSITE" id="PS51918"/>
    </source>
</evidence>
<feature type="domain" description="Radical SAM core" evidence="7">
    <location>
        <begin position="188"/>
        <end position="408"/>
    </location>
</feature>
<gene>
    <name evidence="8" type="ORF">GPA25_23090</name>
</gene>
<dbReference type="InterPro" id="IPR058240">
    <property type="entry name" value="rSAM_sf"/>
</dbReference>
<evidence type="ECO:0000256" key="4">
    <source>
        <dbReference type="ARBA" id="ARBA00023004"/>
    </source>
</evidence>
<keyword evidence="5" id="KW-0411">Iron-sulfur</keyword>
<dbReference type="InterPro" id="IPR036724">
    <property type="entry name" value="Cobalamin-bd_sf"/>
</dbReference>
<dbReference type="SFLD" id="SFLDG01123">
    <property type="entry name" value="methyltransferase_(Class_B)"/>
    <property type="match status" value="1"/>
</dbReference>
<dbReference type="SFLD" id="SFLDG01082">
    <property type="entry name" value="B12-binding_domain_containing"/>
    <property type="match status" value="1"/>
</dbReference>
<name>A0ABX1QJA4_9RHOO</name>
<dbReference type="PROSITE" id="PS51918">
    <property type="entry name" value="RADICAL_SAM"/>
    <property type="match status" value="1"/>
</dbReference>
<dbReference type="InterPro" id="IPR006638">
    <property type="entry name" value="Elp3/MiaA/NifB-like_rSAM"/>
</dbReference>
<dbReference type="Pfam" id="PF04055">
    <property type="entry name" value="Radical_SAM"/>
    <property type="match status" value="1"/>
</dbReference>
<dbReference type="Gene3D" id="3.20.20.70">
    <property type="entry name" value="Aldolase class I"/>
    <property type="match status" value="1"/>
</dbReference>
<evidence type="ECO:0000256" key="1">
    <source>
        <dbReference type="ARBA" id="ARBA00001966"/>
    </source>
</evidence>
<dbReference type="RefSeq" id="WP_169262759.1">
    <property type="nucleotide sequence ID" value="NZ_WTVQ01000078.1"/>
</dbReference>
<evidence type="ECO:0000259" key="6">
    <source>
        <dbReference type="PROSITE" id="PS51332"/>
    </source>
</evidence>
<dbReference type="CDD" id="cd02068">
    <property type="entry name" value="radical_SAM_B12_BD"/>
    <property type="match status" value="1"/>
</dbReference>
<evidence type="ECO:0000313" key="8">
    <source>
        <dbReference type="EMBL" id="NMG77641.1"/>
    </source>
</evidence>
<dbReference type="CDD" id="cd01335">
    <property type="entry name" value="Radical_SAM"/>
    <property type="match status" value="1"/>
</dbReference>
<dbReference type="InterPro" id="IPR006158">
    <property type="entry name" value="Cobalamin-bd"/>
</dbReference>
<comment type="caution">
    <text evidence="8">The sequence shown here is derived from an EMBL/GenBank/DDBJ whole genome shotgun (WGS) entry which is preliminary data.</text>
</comment>
<evidence type="ECO:0000256" key="3">
    <source>
        <dbReference type="ARBA" id="ARBA00022723"/>
    </source>
</evidence>
<dbReference type="Pfam" id="PF02310">
    <property type="entry name" value="B12-binding"/>
    <property type="match status" value="1"/>
</dbReference>
<dbReference type="PANTHER" id="PTHR43409:SF13">
    <property type="entry name" value="ANAEROBIC MAGNESIUM-PROTOPORPHYRIN IX MONOMETHYL ESTER CYCLASE"/>
    <property type="match status" value="1"/>
</dbReference>
<evidence type="ECO:0000256" key="5">
    <source>
        <dbReference type="ARBA" id="ARBA00023014"/>
    </source>
</evidence>
<dbReference type="SUPFAM" id="SSF102114">
    <property type="entry name" value="Radical SAM enzymes"/>
    <property type="match status" value="1"/>
</dbReference>
<dbReference type="SMART" id="SM00729">
    <property type="entry name" value="Elp3"/>
    <property type="match status" value="1"/>
</dbReference>
<dbReference type="InterPro" id="IPR051198">
    <property type="entry name" value="BchE-like"/>
</dbReference>
<dbReference type="Proteomes" id="UP000648984">
    <property type="component" value="Unassembled WGS sequence"/>
</dbReference>
<keyword evidence="4" id="KW-0408">Iron</keyword>
<dbReference type="SFLD" id="SFLDS00029">
    <property type="entry name" value="Radical_SAM"/>
    <property type="match status" value="1"/>
</dbReference>
<dbReference type="InterPro" id="IPR007197">
    <property type="entry name" value="rSAM"/>
</dbReference>
<accession>A0ABX1QJA4</accession>
<dbReference type="EMBL" id="WTVQ01000078">
    <property type="protein sequence ID" value="NMG77641.1"/>
    <property type="molecule type" value="Genomic_DNA"/>
</dbReference>
<dbReference type="PANTHER" id="PTHR43409">
    <property type="entry name" value="ANAEROBIC MAGNESIUM-PROTOPORPHYRIN IX MONOMETHYL ESTER CYCLASE-RELATED"/>
    <property type="match status" value="1"/>
</dbReference>
<dbReference type="InterPro" id="IPR013785">
    <property type="entry name" value="Aldolase_TIM"/>
</dbReference>
<evidence type="ECO:0000313" key="9">
    <source>
        <dbReference type="Proteomes" id="UP000648984"/>
    </source>
</evidence>
<dbReference type="PROSITE" id="PS51332">
    <property type="entry name" value="B12_BINDING"/>
    <property type="match status" value="1"/>
</dbReference>
<evidence type="ECO:0000256" key="2">
    <source>
        <dbReference type="ARBA" id="ARBA00022691"/>
    </source>
</evidence>
<comment type="cofactor">
    <cofactor evidence="1">
        <name>[4Fe-4S] cluster</name>
        <dbReference type="ChEBI" id="CHEBI:49883"/>
    </cofactor>
</comment>
<dbReference type="SUPFAM" id="SSF52242">
    <property type="entry name" value="Cobalamin (vitamin B12)-binding domain"/>
    <property type="match status" value="1"/>
</dbReference>
<keyword evidence="2" id="KW-0949">S-adenosyl-L-methionine</keyword>
<proteinExistence type="predicted"/>
<dbReference type="InterPro" id="IPR034466">
    <property type="entry name" value="Methyltransferase_Class_B"/>
</dbReference>
<keyword evidence="3" id="KW-0479">Metal-binding</keyword>
<reference evidence="8 9" key="1">
    <citation type="submission" date="2019-12" db="EMBL/GenBank/DDBJ databases">
        <title>Comparative genomics gives insights into the taxonomy of the Azoarcus-Aromatoleum group and reveals separate origins of nif in the plant-associated Azoarcus and non-plant-associated Aromatoleum sub-groups.</title>
        <authorList>
            <person name="Lafos M."/>
            <person name="Maluk M."/>
            <person name="Batista M."/>
            <person name="Junghare M."/>
            <person name="Carmona M."/>
            <person name="Faoro H."/>
            <person name="Cruz L.M."/>
            <person name="Battistoni F."/>
            <person name="De Souza E."/>
            <person name="Pedrosa F."/>
            <person name="Chen W.-M."/>
            <person name="Poole P.S."/>
            <person name="Dixon R.A."/>
            <person name="James E.K."/>
        </authorList>
    </citation>
    <scope>NUCLEOTIDE SEQUENCE [LARGE SCALE GENOMIC DNA]</scope>
    <source>
        <strain evidence="8 9">22Lin</strain>
    </source>
</reference>
<dbReference type="Gene3D" id="3.40.50.280">
    <property type="entry name" value="Cobalamin-binding domain"/>
    <property type="match status" value="1"/>
</dbReference>
<protein>
    <submittedName>
        <fullName evidence="8">Radical SAM protein</fullName>
    </submittedName>
</protein>
<feature type="domain" description="B12-binding" evidence="6">
    <location>
        <begin position="9"/>
        <end position="145"/>
    </location>
</feature>
<keyword evidence="9" id="KW-1185">Reference proteome</keyword>
<sequence>MRILLINPPYRAVSSAHGLGEQTPLGLLAIGGPLLDAGHDVTLLDAEVLCLSVPQVAEHARRLAPELILTGHGGSTPAHPTVVEMARAIKPALPEVPIVYGGVFPTYHGAEILAAEPSVDIVVRGEGEQTTLELVAALSDGQPLASVPGLFVRQAGRVVTTPDAPPIKLDAYRIGWELIEDWDHYQCWGVGRSAIIQLSRGCPHRCTYCGQRDFWTRWRHRDPERVAAEIGWLHRRHGVNFVDLADENPTTSRRIWRRFLEAMIAQAVPVKVFASIRAGDIVRDADMLHLYKAAGLECCLMGLESTDPVILENISKDSTQSVDREAIRLLRQHGILSMAGQIFGFEQERLSDYWRTFRRLCAYDPDLLNAMYVTPHRWTAFYAESGHRDVVQEDRSKWDYRHQVLNTRHLAAWQVFLAVKALEVALQLRPRVVFRLLAHPDAALRRALRWCTRNAARVWLDEVHDFVLRSRYRRHGVGLFEFWGAPMTGKLTPLREVPRSRVGGASGTC</sequence>